<dbReference type="EMBL" id="UINC01224832">
    <property type="protein sequence ID" value="SVE54614.1"/>
    <property type="molecule type" value="Genomic_DNA"/>
</dbReference>
<feature type="non-terminal residue" evidence="1">
    <location>
        <position position="1"/>
    </location>
</feature>
<sequence length="61" mass="7399">NYGPQLSLSSIIVHSLHRYGYYPSWYNLGRKTSRHTKNLYVCNLFRIIILYFIPKVKRFFD</sequence>
<evidence type="ECO:0000313" key="1">
    <source>
        <dbReference type="EMBL" id="SVE54614.1"/>
    </source>
</evidence>
<dbReference type="AlphaFoldDB" id="A0A383EDB6"/>
<proteinExistence type="predicted"/>
<gene>
    <name evidence="1" type="ORF">METZ01_LOCUS507468</name>
</gene>
<protein>
    <submittedName>
        <fullName evidence="1">Uncharacterized protein</fullName>
    </submittedName>
</protein>
<reference evidence="1" key="1">
    <citation type="submission" date="2018-05" db="EMBL/GenBank/DDBJ databases">
        <authorList>
            <person name="Lanie J.A."/>
            <person name="Ng W.-L."/>
            <person name="Kazmierczak K.M."/>
            <person name="Andrzejewski T.M."/>
            <person name="Davidsen T.M."/>
            <person name="Wayne K.J."/>
            <person name="Tettelin H."/>
            <person name="Glass J.I."/>
            <person name="Rusch D."/>
            <person name="Podicherti R."/>
            <person name="Tsui H.-C.T."/>
            <person name="Winkler M.E."/>
        </authorList>
    </citation>
    <scope>NUCLEOTIDE SEQUENCE</scope>
</reference>
<name>A0A383EDB6_9ZZZZ</name>
<organism evidence="1">
    <name type="scientific">marine metagenome</name>
    <dbReference type="NCBI Taxonomy" id="408172"/>
    <lineage>
        <taxon>unclassified sequences</taxon>
        <taxon>metagenomes</taxon>
        <taxon>ecological metagenomes</taxon>
    </lineage>
</organism>
<accession>A0A383EDB6</accession>